<evidence type="ECO:0000313" key="1">
    <source>
        <dbReference type="EMBL" id="GBP18451.1"/>
    </source>
</evidence>
<accession>A0A4C1TWM1</accession>
<gene>
    <name evidence="1" type="ORF">EVAR_93855_1</name>
</gene>
<dbReference type="Proteomes" id="UP000299102">
    <property type="component" value="Unassembled WGS sequence"/>
</dbReference>
<keyword evidence="2" id="KW-1185">Reference proteome</keyword>
<reference evidence="1 2" key="1">
    <citation type="journal article" date="2019" name="Commun. Biol.">
        <title>The bagworm genome reveals a unique fibroin gene that provides high tensile strength.</title>
        <authorList>
            <person name="Kono N."/>
            <person name="Nakamura H."/>
            <person name="Ohtoshi R."/>
            <person name="Tomita M."/>
            <person name="Numata K."/>
            <person name="Arakawa K."/>
        </authorList>
    </citation>
    <scope>NUCLEOTIDE SEQUENCE [LARGE SCALE GENOMIC DNA]</scope>
</reference>
<protein>
    <submittedName>
        <fullName evidence="1">Uncharacterized protein</fullName>
    </submittedName>
</protein>
<proteinExistence type="predicted"/>
<comment type="caution">
    <text evidence="1">The sequence shown here is derived from an EMBL/GenBank/DDBJ whole genome shotgun (WGS) entry which is preliminary data.</text>
</comment>
<evidence type="ECO:0000313" key="2">
    <source>
        <dbReference type="Proteomes" id="UP000299102"/>
    </source>
</evidence>
<name>A0A4C1TWM1_EUMVA</name>
<dbReference type="AlphaFoldDB" id="A0A4C1TWM1"/>
<organism evidence="1 2">
    <name type="scientific">Eumeta variegata</name>
    <name type="common">Bagworm moth</name>
    <name type="synonym">Eumeta japonica</name>
    <dbReference type="NCBI Taxonomy" id="151549"/>
    <lineage>
        <taxon>Eukaryota</taxon>
        <taxon>Metazoa</taxon>
        <taxon>Ecdysozoa</taxon>
        <taxon>Arthropoda</taxon>
        <taxon>Hexapoda</taxon>
        <taxon>Insecta</taxon>
        <taxon>Pterygota</taxon>
        <taxon>Neoptera</taxon>
        <taxon>Endopterygota</taxon>
        <taxon>Lepidoptera</taxon>
        <taxon>Glossata</taxon>
        <taxon>Ditrysia</taxon>
        <taxon>Tineoidea</taxon>
        <taxon>Psychidae</taxon>
        <taxon>Oiketicinae</taxon>
        <taxon>Eumeta</taxon>
    </lineage>
</organism>
<sequence>MNSPDETFPLGISIQIQPDFGPVQTIFGYPCSPGADTQHPKRRWRPTIACPYKGPSHRSGVQRTNRLRTQCSFAFKKDLIDDYRYKRLDGELCLTGNDYFGRALWILH</sequence>
<dbReference type="EMBL" id="BGZK01000097">
    <property type="protein sequence ID" value="GBP18451.1"/>
    <property type="molecule type" value="Genomic_DNA"/>
</dbReference>